<proteinExistence type="predicted"/>
<evidence type="ECO:0000313" key="1">
    <source>
        <dbReference type="EMBL" id="KAJ3803661.1"/>
    </source>
</evidence>
<reference evidence="1" key="1">
    <citation type="submission" date="2022-09" db="EMBL/GenBank/DDBJ databases">
        <title>A Global Phylogenomic Analysis of the Shiitake Genus Lentinula.</title>
        <authorList>
            <consortium name="DOE Joint Genome Institute"/>
            <person name="Sierra-Patev S."/>
            <person name="Min B."/>
            <person name="Naranjo-Ortiz M."/>
            <person name="Looney B."/>
            <person name="Konkel Z."/>
            <person name="Slot J.C."/>
            <person name="Sakamoto Y."/>
            <person name="Steenwyk J.L."/>
            <person name="Rokas A."/>
            <person name="Carro J."/>
            <person name="Camarero S."/>
            <person name="Ferreira P."/>
            <person name="Molpeceres G."/>
            <person name="Ruiz-Duenas F.J."/>
            <person name="Serrano A."/>
            <person name="Henrissat B."/>
            <person name="Drula E."/>
            <person name="Hughes K.W."/>
            <person name="Mata J.L."/>
            <person name="Ishikawa N.K."/>
            <person name="Vargas-Isla R."/>
            <person name="Ushijima S."/>
            <person name="Smith C.A."/>
            <person name="Ahrendt S."/>
            <person name="Andreopoulos W."/>
            <person name="He G."/>
            <person name="Labutti K."/>
            <person name="Lipzen A."/>
            <person name="Ng V."/>
            <person name="Riley R."/>
            <person name="Sandor L."/>
            <person name="Barry K."/>
            <person name="Martinez A.T."/>
            <person name="Xiao Y."/>
            <person name="Gibbons J.G."/>
            <person name="Terashima K."/>
            <person name="Grigoriev I.V."/>
            <person name="Hibbett D.S."/>
        </authorList>
    </citation>
    <scope>NUCLEOTIDE SEQUENCE</scope>
    <source>
        <strain evidence="1">TMI1499</strain>
    </source>
</reference>
<evidence type="ECO:0000313" key="2">
    <source>
        <dbReference type="Proteomes" id="UP001163835"/>
    </source>
</evidence>
<keyword evidence="2" id="KW-1185">Reference proteome</keyword>
<dbReference type="EMBL" id="MU797074">
    <property type="protein sequence ID" value="KAJ3803661.1"/>
    <property type="molecule type" value="Genomic_DNA"/>
</dbReference>
<organism evidence="1 2">
    <name type="scientific">Lentinula aff. lateritia</name>
    <dbReference type="NCBI Taxonomy" id="2804960"/>
    <lineage>
        <taxon>Eukaryota</taxon>
        <taxon>Fungi</taxon>
        <taxon>Dikarya</taxon>
        <taxon>Basidiomycota</taxon>
        <taxon>Agaricomycotina</taxon>
        <taxon>Agaricomycetes</taxon>
        <taxon>Agaricomycetidae</taxon>
        <taxon>Agaricales</taxon>
        <taxon>Marasmiineae</taxon>
        <taxon>Omphalotaceae</taxon>
        <taxon>Lentinula</taxon>
    </lineage>
</organism>
<dbReference type="Proteomes" id="UP001163835">
    <property type="component" value="Unassembled WGS sequence"/>
</dbReference>
<name>A0ACC1TGV2_9AGAR</name>
<sequence length="498" mass="55668">MAQLYINTLRSIELDQSGLSEAALETLTHPPEHSIEFGDSDEEKDILFSLDLFIGLVRASKKEYTSSQAAVPHRYPSSSLLSYAQVKSQIAFLTGIHPITHDMCPNTCMAYTGPFADHKSCPRCDTLRYDLLTNRLRQQFYTLPLGPYIQTLYRDSTTAQLLGHFGKRLRLLLEQVRRGEPIEEYNDICCGKDILEALSSEKISLNDVFLMVSMDGAQLYCMKASDCWMYIWILVGFSPNRRYKKYVVPGGMIPGSDAPKIARSFLFPGLAHIAAVNKSGSLRIWNAYSNIIRSSKLFILLATTDSLGLVHFSGGVGHTGKNGCRVWCGQPGRHKDGKAMYYPVMFKPDAYIMPGCDFNDLAPDNVYAMDPQRYQDDLQVVMASRTAANYSENRRETGIKIPSIFLGLHPNTYLGLPNMFPGDIMHLILNLANILIPLWRGSVSCDRGDDSTTWVWAVLKDKDTWEKHGADVANCTLSQSVSDGVTKRGDGAEQLSER</sequence>
<protein>
    <submittedName>
        <fullName evidence="1">Uncharacterized protein</fullName>
    </submittedName>
</protein>
<gene>
    <name evidence="1" type="ORF">F5876DRAFT_84770</name>
</gene>
<accession>A0ACC1TGV2</accession>
<comment type="caution">
    <text evidence="1">The sequence shown here is derived from an EMBL/GenBank/DDBJ whole genome shotgun (WGS) entry which is preliminary data.</text>
</comment>